<accession>A0AA87U703</accession>
<evidence type="ECO:0000313" key="3">
    <source>
        <dbReference type="Proteomes" id="UP000026941"/>
    </source>
</evidence>
<dbReference type="AlphaFoldDB" id="A0AA87U703"/>
<reference evidence="2 3" key="1">
    <citation type="submission" date="2014-05" db="EMBL/GenBank/DDBJ databases">
        <title>Whole genome shotgun sequence of Rhizobium rhizogenes NBRC 13257.</title>
        <authorList>
            <person name="Katano-Makiyama Y."/>
            <person name="Hosoyama A."/>
            <person name="Hashimoto M."/>
            <person name="Hosoyama Y."/>
            <person name="Noguchi M."/>
            <person name="Tsuchikane K."/>
            <person name="Kimura A."/>
            <person name="Ohji S."/>
            <person name="Ichikawa N."/>
            <person name="Yamazoe A."/>
            <person name="Fujita N."/>
        </authorList>
    </citation>
    <scope>NUCLEOTIDE SEQUENCE [LARGE SCALE GENOMIC DNA]</scope>
    <source>
        <strain evidence="2 3">NBRC 13257</strain>
    </source>
</reference>
<sequence length="195" mass="21482">MKTLRSKFVIEYKTNRRQAKVRPTSIWGNLDLQAAARAVAADGVVPKVNVPQVPSVLEKVAAANPDVATTFAQIDIKDLPGRPSETLSPNDGGIEPVAIKGNAFNAGPLVQEERTSVPSRAPRSRAKLRTKRRSPDTTECAAVLGYRRDPSVQSGSEDELAAVEAENRRLKRLMIVKLREENDRLKSALRRFWSA</sequence>
<comment type="caution">
    <text evidence="2">The sequence shown here is derived from an EMBL/GenBank/DDBJ whole genome shotgun (WGS) entry which is preliminary data.</text>
</comment>
<dbReference type="Proteomes" id="UP000026941">
    <property type="component" value="Unassembled WGS sequence"/>
</dbReference>
<proteinExistence type="predicted"/>
<evidence type="ECO:0000256" key="1">
    <source>
        <dbReference type="SAM" id="MobiDB-lite"/>
    </source>
</evidence>
<dbReference type="EMBL" id="BAYX01000012">
    <property type="protein sequence ID" value="GAJ95605.1"/>
    <property type="molecule type" value="Genomic_DNA"/>
</dbReference>
<feature type="compositionally biased region" description="Basic residues" evidence="1">
    <location>
        <begin position="122"/>
        <end position="132"/>
    </location>
</feature>
<organism evidence="2 3">
    <name type="scientific">Rhizobium rhizogenes NBRC 13257</name>
    <dbReference type="NCBI Taxonomy" id="1220581"/>
    <lineage>
        <taxon>Bacteria</taxon>
        <taxon>Pseudomonadati</taxon>
        <taxon>Pseudomonadota</taxon>
        <taxon>Alphaproteobacteria</taxon>
        <taxon>Hyphomicrobiales</taxon>
        <taxon>Rhizobiaceae</taxon>
        <taxon>Rhizobium/Agrobacterium group</taxon>
        <taxon>Rhizobium</taxon>
    </lineage>
</organism>
<protein>
    <submittedName>
        <fullName evidence="2">Uncharacterized protein</fullName>
    </submittedName>
</protein>
<feature type="region of interest" description="Disordered" evidence="1">
    <location>
        <begin position="111"/>
        <end position="137"/>
    </location>
</feature>
<evidence type="ECO:0000313" key="2">
    <source>
        <dbReference type="EMBL" id="GAJ95605.1"/>
    </source>
</evidence>
<name>A0AA87U703_RHIRH</name>
<gene>
    <name evidence="2" type="ORF">RRH01S_12_01620</name>
</gene>